<protein>
    <recommendedName>
        <fullName evidence="4">Phosphodiester glycosidase domain-containing protein</fullName>
    </recommendedName>
</protein>
<comment type="caution">
    <text evidence="2">The sequence shown here is derived from an EMBL/GenBank/DDBJ whole genome shotgun (WGS) entry which is preliminary data.</text>
</comment>
<name>A0A2W5K2W9_9GAMM</name>
<gene>
    <name evidence="2" type="ORF">DI564_17235</name>
</gene>
<keyword evidence="1" id="KW-0732">Signal</keyword>
<evidence type="ECO:0008006" key="4">
    <source>
        <dbReference type="Google" id="ProtNLM"/>
    </source>
</evidence>
<evidence type="ECO:0000256" key="1">
    <source>
        <dbReference type="SAM" id="SignalP"/>
    </source>
</evidence>
<evidence type="ECO:0000313" key="2">
    <source>
        <dbReference type="EMBL" id="PZQ09728.1"/>
    </source>
</evidence>
<proteinExistence type="predicted"/>
<dbReference type="AlphaFoldDB" id="A0A2W5K2W9"/>
<accession>A0A2W5K2W9</accession>
<organism evidence="2 3">
    <name type="scientific">Rhodanobacter denitrificans</name>
    <dbReference type="NCBI Taxonomy" id="666685"/>
    <lineage>
        <taxon>Bacteria</taxon>
        <taxon>Pseudomonadati</taxon>
        <taxon>Pseudomonadota</taxon>
        <taxon>Gammaproteobacteria</taxon>
        <taxon>Lysobacterales</taxon>
        <taxon>Rhodanobacteraceae</taxon>
        <taxon>Rhodanobacter</taxon>
    </lineage>
</organism>
<evidence type="ECO:0000313" key="3">
    <source>
        <dbReference type="Proteomes" id="UP000249046"/>
    </source>
</evidence>
<dbReference type="Proteomes" id="UP000249046">
    <property type="component" value="Unassembled WGS sequence"/>
</dbReference>
<reference evidence="2 3" key="1">
    <citation type="submission" date="2017-08" db="EMBL/GenBank/DDBJ databases">
        <title>Infants hospitalized years apart are colonized by the same room-sourced microbial strains.</title>
        <authorList>
            <person name="Brooks B."/>
            <person name="Olm M.R."/>
            <person name="Firek B.A."/>
            <person name="Baker R."/>
            <person name="Thomas B.C."/>
            <person name="Morowitz M.J."/>
            <person name="Banfield J.F."/>
        </authorList>
    </citation>
    <scope>NUCLEOTIDE SEQUENCE [LARGE SCALE GENOMIC DNA]</scope>
    <source>
        <strain evidence="2">S2_005_003_R2_42</strain>
    </source>
</reference>
<feature type="signal peptide" evidence="1">
    <location>
        <begin position="1"/>
        <end position="27"/>
    </location>
</feature>
<sequence length="369" mass="39310">MPLPAVRPVRALAATLALLPAVTFASAPPRFPAGSVWHQNIADAPLHPESQQMLQTLAGLGGWGNSNRMQIDFSLHVHHSAPADAPRYEVIPHRGSGEYWTPDCEALPTTMPVPPDAAFEGQSGLSCNSSDSDCHLLVRQGSKLYELYSGNLSGGVLDARCLAVWDLNTVYPPEGRGEHCTSADAAGFPIAPLLVNADEVAQRQGEADGDLGHAIRFILPNARMATDSSLGGVGGRLYVRPASHAGGPSGPRGTVPYGVRMRLRPDFDMTGYNPAARVILRTMQRYGLVLADGGNIALTFESDRHTTAKWSSLGITPQVFWNGTGGAAAVKVTDFQIIDTGPRIGETWNCVRSVALPSIEIFLNGFDPA</sequence>
<feature type="chain" id="PRO_5016038570" description="Phosphodiester glycosidase domain-containing protein" evidence="1">
    <location>
        <begin position="28"/>
        <end position="369"/>
    </location>
</feature>
<dbReference type="EMBL" id="QFPO01000025">
    <property type="protein sequence ID" value="PZQ09728.1"/>
    <property type="molecule type" value="Genomic_DNA"/>
</dbReference>